<evidence type="ECO:0000313" key="5">
    <source>
        <dbReference type="Proteomes" id="UP001198151"/>
    </source>
</evidence>
<accession>A0ABS8FYS4</accession>
<feature type="domain" description="Glycosyl transferase family 1" evidence="3">
    <location>
        <begin position="163"/>
        <end position="323"/>
    </location>
</feature>
<keyword evidence="2" id="KW-0472">Membrane</keyword>
<organism evidence="4 5">
    <name type="scientific">Ruminococcus turbiniformis</name>
    <dbReference type="NCBI Taxonomy" id="2881258"/>
    <lineage>
        <taxon>Bacteria</taxon>
        <taxon>Bacillati</taxon>
        <taxon>Bacillota</taxon>
        <taxon>Clostridia</taxon>
        <taxon>Eubacteriales</taxon>
        <taxon>Oscillospiraceae</taxon>
        <taxon>Ruminococcus</taxon>
    </lineage>
</organism>
<dbReference type="PANTHER" id="PTHR46401:SF2">
    <property type="entry name" value="GLYCOSYLTRANSFERASE WBBK-RELATED"/>
    <property type="match status" value="1"/>
</dbReference>
<name>A0ABS8FYS4_9FIRM</name>
<sequence>MIGLCGNVAVGKATSNGQTIKTRIVLDEIRRCFPNEEIDIVDTVHIRLSPAKEMFHLIKLINKSDRIVILPAFSAINILSLLISFFRKHKSTYYVVIGGWLPDMLRKRRSLKNQVKKYAGVYVETHNMHETLAEIGLDNVFYLPNCKPLVESMPSHACIKYHFCTFSRISKEKGIEIAINAIREIKEKNNELDIKLDIYGKPDDEYMNQFNMIRMDLPDYIEYCGVVDSKKASSVLKNYYALLFPTYYHGEGFPGTILDAFASSLPVIASDWKYNAEIICEYKTGLIFESQSEQSLANAIQYSITHTNVFMNMRNNCFNEAKKYTPENAMKQFIQHLKDGRRECI</sequence>
<dbReference type="CDD" id="cd03801">
    <property type="entry name" value="GT4_PimA-like"/>
    <property type="match status" value="1"/>
</dbReference>
<gene>
    <name evidence="4" type="ORF">LKD70_12330</name>
</gene>
<dbReference type="Gene3D" id="3.40.50.2000">
    <property type="entry name" value="Glycogen Phosphorylase B"/>
    <property type="match status" value="1"/>
</dbReference>
<dbReference type="Proteomes" id="UP001198151">
    <property type="component" value="Unassembled WGS sequence"/>
</dbReference>
<protein>
    <submittedName>
        <fullName evidence="4">Glycosyltransferase family 4 protein</fullName>
    </submittedName>
</protein>
<evidence type="ECO:0000259" key="3">
    <source>
        <dbReference type="Pfam" id="PF00534"/>
    </source>
</evidence>
<keyword evidence="1" id="KW-0808">Transferase</keyword>
<comment type="caution">
    <text evidence="4">The sequence shown here is derived from an EMBL/GenBank/DDBJ whole genome shotgun (WGS) entry which is preliminary data.</text>
</comment>
<dbReference type="InterPro" id="IPR001296">
    <property type="entry name" value="Glyco_trans_1"/>
</dbReference>
<dbReference type="RefSeq" id="WP_227708275.1">
    <property type="nucleotide sequence ID" value="NZ_JAJEQX010000023.1"/>
</dbReference>
<dbReference type="PANTHER" id="PTHR46401">
    <property type="entry name" value="GLYCOSYLTRANSFERASE WBBK-RELATED"/>
    <property type="match status" value="1"/>
</dbReference>
<dbReference type="EMBL" id="JAJEQX010000023">
    <property type="protein sequence ID" value="MCC2255195.1"/>
    <property type="molecule type" value="Genomic_DNA"/>
</dbReference>
<evidence type="ECO:0000313" key="4">
    <source>
        <dbReference type="EMBL" id="MCC2255195.1"/>
    </source>
</evidence>
<keyword evidence="2" id="KW-1133">Transmembrane helix</keyword>
<dbReference type="SUPFAM" id="SSF53756">
    <property type="entry name" value="UDP-Glycosyltransferase/glycogen phosphorylase"/>
    <property type="match status" value="1"/>
</dbReference>
<evidence type="ECO:0000256" key="2">
    <source>
        <dbReference type="SAM" id="Phobius"/>
    </source>
</evidence>
<keyword evidence="5" id="KW-1185">Reference proteome</keyword>
<proteinExistence type="predicted"/>
<keyword evidence="2" id="KW-0812">Transmembrane</keyword>
<dbReference type="Pfam" id="PF00534">
    <property type="entry name" value="Glycos_transf_1"/>
    <property type="match status" value="1"/>
</dbReference>
<evidence type="ECO:0000256" key="1">
    <source>
        <dbReference type="ARBA" id="ARBA00022679"/>
    </source>
</evidence>
<feature type="transmembrane region" description="Helical" evidence="2">
    <location>
        <begin position="67"/>
        <end position="86"/>
    </location>
</feature>
<reference evidence="4 5" key="1">
    <citation type="submission" date="2021-10" db="EMBL/GenBank/DDBJ databases">
        <title>Anaerobic single-cell dispensing facilitates the cultivation of human gut bacteria.</title>
        <authorList>
            <person name="Afrizal A."/>
        </authorList>
    </citation>
    <scope>NUCLEOTIDE SEQUENCE [LARGE SCALE GENOMIC DNA]</scope>
    <source>
        <strain evidence="4 5">CLA-AA-H200</strain>
    </source>
</reference>